<reference evidence="9" key="2">
    <citation type="submission" date="2021-01" db="EMBL/GenBank/DDBJ databases">
        <authorList>
            <person name="Schikora-Tamarit M.A."/>
        </authorList>
    </citation>
    <scope>NUCLEOTIDE SEQUENCE</scope>
    <source>
        <strain evidence="9">CBS2887</strain>
    </source>
</reference>
<comment type="similarity">
    <text evidence="2 7">Belongs to the SLD2 family.</text>
</comment>
<comment type="subcellular location">
    <subcellularLocation>
        <location evidence="1 7">Nucleus</location>
    </subcellularLocation>
</comment>
<evidence type="ECO:0000256" key="8">
    <source>
        <dbReference type="SAM" id="MobiDB-lite"/>
    </source>
</evidence>
<feature type="region of interest" description="Disordered" evidence="8">
    <location>
        <begin position="125"/>
        <end position="228"/>
    </location>
</feature>
<comment type="caution">
    <text evidence="9">The sequence shown here is derived from an EMBL/GenBank/DDBJ whole genome shotgun (WGS) entry which is preliminary data.</text>
</comment>
<keyword evidence="10" id="KW-1185">Reference proteome</keyword>
<dbReference type="Proteomes" id="UP000774326">
    <property type="component" value="Unassembled WGS sequence"/>
</dbReference>
<evidence type="ECO:0000256" key="3">
    <source>
        <dbReference type="ARBA" id="ARBA00018363"/>
    </source>
</evidence>
<dbReference type="Pfam" id="PF11719">
    <property type="entry name" value="Drc1-Sld2"/>
    <property type="match status" value="1"/>
</dbReference>
<evidence type="ECO:0000256" key="4">
    <source>
        <dbReference type="ARBA" id="ARBA00022705"/>
    </source>
</evidence>
<evidence type="ECO:0000313" key="9">
    <source>
        <dbReference type="EMBL" id="KAH3686545.1"/>
    </source>
</evidence>
<feature type="compositionally biased region" description="Polar residues" evidence="8">
    <location>
        <begin position="132"/>
        <end position="148"/>
    </location>
</feature>
<dbReference type="GO" id="GO:0000727">
    <property type="term" value="P:double-strand break repair via break-induced replication"/>
    <property type="evidence" value="ECO:0007669"/>
    <property type="project" value="TreeGrafter"/>
</dbReference>
<keyword evidence="5 7" id="KW-0539">Nucleus</keyword>
<feature type="compositionally biased region" description="Acidic residues" evidence="8">
    <location>
        <begin position="271"/>
        <end position="297"/>
    </location>
</feature>
<dbReference type="InterPro" id="IPR021110">
    <property type="entry name" value="DNA_rep_checkpnt_protein"/>
</dbReference>
<feature type="compositionally biased region" description="Low complexity" evidence="8">
    <location>
        <begin position="88"/>
        <end position="103"/>
    </location>
</feature>
<evidence type="ECO:0000313" key="10">
    <source>
        <dbReference type="Proteomes" id="UP000774326"/>
    </source>
</evidence>
<evidence type="ECO:0000256" key="5">
    <source>
        <dbReference type="ARBA" id="ARBA00023242"/>
    </source>
</evidence>
<evidence type="ECO:0000256" key="7">
    <source>
        <dbReference type="RuleBase" id="RU367067"/>
    </source>
</evidence>
<organism evidence="9 10">
    <name type="scientific">Wickerhamomyces pijperi</name>
    <name type="common">Yeast</name>
    <name type="synonym">Pichia pijperi</name>
    <dbReference type="NCBI Taxonomy" id="599730"/>
    <lineage>
        <taxon>Eukaryota</taxon>
        <taxon>Fungi</taxon>
        <taxon>Dikarya</taxon>
        <taxon>Ascomycota</taxon>
        <taxon>Saccharomycotina</taxon>
        <taxon>Saccharomycetes</taxon>
        <taxon>Phaffomycetales</taxon>
        <taxon>Wickerhamomycetaceae</taxon>
        <taxon>Wickerhamomyces</taxon>
    </lineage>
</organism>
<evidence type="ECO:0000256" key="1">
    <source>
        <dbReference type="ARBA" id="ARBA00004123"/>
    </source>
</evidence>
<protein>
    <recommendedName>
        <fullName evidence="3 7">DNA replication regulator SLD2</fullName>
    </recommendedName>
</protein>
<name>A0A9P8QBN8_WICPI</name>
<dbReference type="PANTHER" id="PTHR28124:SF1">
    <property type="entry name" value="DNA REPLICATION REGULATOR SLD2"/>
    <property type="match status" value="1"/>
</dbReference>
<evidence type="ECO:0000256" key="6">
    <source>
        <dbReference type="ARBA" id="ARBA00023306"/>
    </source>
</evidence>
<evidence type="ECO:0000256" key="2">
    <source>
        <dbReference type="ARBA" id="ARBA00007276"/>
    </source>
</evidence>
<sequence>MEDVRSHIKKWEYDFQKVHGRQPSRDDIKKDAVIRLKYKQYSYYKQGKPEKAKEVLIPQLGPETPSKNRTVALNLMNTPSLTARTAMESSVSVPEDSPVRVSELGPTPQLNGKVLSIFDILRSPEKSPLKNDMSSGSAQTSPFKTPTATRRKLNLSITDKPIPKLGSFRTPSRPTTRASNSHIEETPAYFNEETPKFVRRVSTDDDSSRDIHEDGESPATPSQSPIFHRVKPIRKLIGELYDIKDDLKYGDYDLDELLPNEKDDRSMLETLVEEGDEEAVGSGAEDQDQDQDQDEGDLVPSERTFQRKV</sequence>
<dbReference type="GO" id="GO:0031261">
    <property type="term" value="C:DNA replication preinitiation complex"/>
    <property type="evidence" value="ECO:0007669"/>
    <property type="project" value="TreeGrafter"/>
</dbReference>
<feature type="region of interest" description="Disordered" evidence="8">
    <location>
        <begin position="256"/>
        <end position="309"/>
    </location>
</feature>
<dbReference type="EMBL" id="JAEUBG010001338">
    <property type="protein sequence ID" value="KAH3686545.1"/>
    <property type="molecule type" value="Genomic_DNA"/>
</dbReference>
<dbReference type="GO" id="GO:0003688">
    <property type="term" value="F:DNA replication origin binding"/>
    <property type="evidence" value="ECO:0007669"/>
    <property type="project" value="TreeGrafter"/>
</dbReference>
<dbReference type="OrthoDB" id="8775810at2759"/>
<feature type="compositionally biased region" description="Basic and acidic residues" evidence="8">
    <location>
        <begin position="193"/>
        <end position="215"/>
    </location>
</feature>
<dbReference type="GO" id="GO:0003697">
    <property type="term" value="F:single-stranded DNA binding"/>
    <property type="evidence" value="ECO:0007669"/>
    <property type="project" value="TreeGrafter"/>
</dbReference>
<feature type="region of interest" description="Disordered" evidence="8">
    <location>
        <begin position="85"/>
        <end position="108"/>
    </location>
</feature>
<gene>
    <name evidence="9" type="ORF">WICPIJ_002467</name>
</gene>
<dbReference type="CDD" id="cd22289">
    <property type="entry name" value="RecQL4_SLD2_NTD"/>
    <property type="match status" value="1"/>
</dbReference>
<keyword evidence="6 7" id="KW-0131">Cell cycle</keyword>
<proteinExistence type="inferred from homology"/>
<feature type="non-terminal residue" evidence="9">
    <location>
        <position position="309"/>
    </location>
</feature>
<dbReference type="InterPro" id="IPR040203">
    <property type="entry name" value="Sld2"/>
</dbReference>
<feature type="compositionally biased region" description="Polar residues" evidence="8">
    <location>
        <begin position="169"/>
        <end position="181"/>
    </location>
</feature>
<reference evidence="9" key="1">
    <citation type="journal article" date="2021" name="Open Biol.">
        <title>Shared evolutionary footprints suggest mitochondrial oxidative damage underlies multiple complex I losses in fungi.</title>
        <authorList>
            <person name="Schikora-Tamarit M.A."/>
            <person name="Marcet-Houben M."/>
            <person name="Nosek J."/>
            <person name="Gabaldon T."/>
        </authorList>
    </citation>
    <scope>NUCLEOTIDE SEQUENCE</scope>
    <source>
        <strain evidence="9">CBS2887</strain>
    </source>
</reference>
<dbReference type="PANTHER" id="PTHR28124">
    <property type="entry name" value="DNA REPLICATION REGULATOR SLD2"/>
    <property type="match status" value="1"/>
</dbReference>
<dbReference type="AlphaFoldDB" id="A0A9P8QBN8"/>
<comment type="function">
    <text evidence="7">Has a role in the initiation of DNA replication. Required at S-phase checkpoint.</text>
</comment>
<dbReference type="Gene3D" id="1.10.10.1460">
    <property type="match status" value="1"/>
</dbReference>
<dbReference type="GO" id="GO:0006270">
    <property type="term" value="P:DNA replication initiation"/>
    <property type="evidence" value="ECO:0007669"/>
    <property type="project" value="UniProtKB-UniRule"/>
</dbReference>
<dbReference type="GO" id="GO:1902977">
    <property type="term" value="P:mitotic DNA replication preinitiation complex assembly"/>
    <property type="evidence" value="ECO:0007669"/>
    <property type="project" value="TreeGrafter"/>
</dbReference>
<keyword evidence="4 7" id="KW-0235">DNA replication</keyword>
<accession>A0A9P8QBN8</accession>